<evidence type="ECO:0000256" key="4">
    <source>
        <dbReference type="ARBA" id="ARBA00008236"/>
    </source>
</evidence>
<evidence type="ECO:0000256" key="3">
    <source>
        <dbReference type="ARBA" id="ARBA00001947"/>
    </source>
</evidence>
<dbReference type="RefSeq" id="WP_021934527.1">
    <property type="nucleotide sequence ID" value="NZ_KQ961837.1"/>
</dbReference>
<evidence type="ECO:0000256" key="7">
    <source>
        <dbReference type="ARBA" id="ARBA00022723"/>
    </source>
</evidence>
<keyword evidence="7" id="KW-0479">Metal-binding</keyword>
<dbReference type="InterPro" id="IPR000787">
    <property type="entry name" value="Peptidase_M29"/>
</dbReference>
<accession>A0A135YP38</accession>
<keyword evidence="9" id="KW-0482">Metalloprotease</keyword>
<name>A0A135YP38_9FIRM</name>
<comment type="cofactor">
    <cofactor evidence="1">
        <name>Co(2+)</name>
        <dbReference type="ChEBI" id="CHEBI:48828"/>
    </cofactor>
</comment>
<dbReference type="STRING" id="1261.HMPREF3195_01467"/>
<dbReference type="AlphaFoldDB" id="A0A135YP38"/>
<dbReference type="Pfam" id="PF02073">
    <property type="entry name" value="Peptidase_M29"/>
    <property type="match status" value="1"/>
</dbReference>
<evidence type="ECO:0000313" key="11">
    <source>
        <dbReference type="Proteomes" id="UP000070326"/>
    </source>
</evidence>
<dbReference type="PATRIC" id="fig|1261.5.peg.1471"/>
<dbReference type="SUPFAM" id="SSF144052">
    <property type="entry name" value="Thermophilic metalloprotease-like"/>
    <property type="match status" value="1"/>
</dbReference>
<dbReference type="GO" id="GO:0004177">
    <property type="term" value="F:aminopeptidase activity"/>
    <property type="evidence" value="ECO:0007669"/>
    <property type="project" value="UniProtKB-KW"/>
</dbReference>
<evidence type="ECO:0000256" key="8">
    <source>
        <dbReference type="ARBA" id="ARBA00022801"/>
    </source>
</evidence>
<dbReference type="eggNOG" id="COG2309">
    <property type="taxonomic scope" value="Bacteria"/>
</dbReference>
<dbReference type="PANTHER" id="PTHR34448">
    <property type="entry name" value="AMINOPEPTIDASE"/>
    <property type="match status" value="1"/>
</dbReference>
<dbReference type="EMBL" id="LSQZ01000081">
    <property type="protein sequence ID" value="KXI11134.1"/>
    <property type="molecule type" value="Genomic_DNA"/>
</dbReference>
<keyword evidence="8" id="KW-0378">Hydrolase</keyword>
<comment type="cofactor">
    <cofactor evidence="2">
        <name>Mg(2+)</name>
        <dbReference type="ChEBI" id="CHEBI:18420"/>
    </cofactor>
</comment>
<gene>
    <name evidence="10" type="ORF">HMPREF3195_01467</name>
</gene>
<reference evidence="10 11" key="1">
    <citation type="submission" date="2016-02" db="EMBL/GenBank/DDBJ databases">
        <authorList>
            <person name="Wen L."/>
            <person name="He K."/>
            <person name="Yang H."/>
        </authorList>
    </citation>
    <scope>NUCLEOTIDE SEQUENCE [LARGE SCALE GENOMIC DNA]</scope>
    <source>
        <strain evidence="10 11">MJR8628A</strain>
    </source>
</reference>
<evidence type="ECO:0000313" key="10">
    <source>
        <dbReference type="EMBL" id="KXI11134.1"/>
    </source>
</evidence>
<comment type="cofactor">
    <cofactor evidence="3">
        <name>Zn(2+)</name>
        <dbReference type="ChEBI" id="CHEBI:29105"/>
    </cofactor>
</comment>
<evidence type="ECO:0000256" key="6">
    <source>
        <dbReference type="ARBA" id="ARBA00022670"/>
    </source>
</evidence>
<dbReference type="InterPro" id="IPR035097">
    <property type="entry name" value="M29_N-terminal"/>
</dbReference>
<evidence type="ECO:0000256" key="9">
    <source>
        <dbReference type="ARBA" id="ARBA00023049"/>
    </source>
</evidence>
<protein>
    <submittedName>
        <fullName evidence="10">Putative aminopeptidase II</fullName>
    </submittedName>
</protein>
<dbReference type="Proteomes" id="UP000070326">
    <property type="component" value="Unassembled WGS sequence"/>
</dbReference>
<dbReference type="Gene3D" id="3.40.1830.10">
    <property type="entry name" value="Thermophilic metalloprotease (M29)"/>
    <property type="match status" value="1"/>
</dbReference>
<dbReference type="GO" id="GO:0008237">
    <property type="term" value="F:metallopeptidase activity"/>
    <property type="evidence" value="ECO:0007669"/>
    <property type="project" value="UniProtKB-KW"/>
</dbReference>
<dbReference type="GO" id="GO:0006508">
    <property type="term" value="P:proteolysis"/>
    <property type="evidence" value="ECO:0007669"/>
    <property type="project" value="UniProtKB-KW"/>
</dbReference>
<sequence>MTLNTRIDKFAELAIKTGINIQPGENLLIRADVEAIDFTRRCVKEAYKAGAKQVYVEYSDGVITREKYMSAPNEAFDEYPQWQADKYTQIAKEGGSFLSIISDDPDLLAGVDPDRIARSQKIAGKYLKEWRSYTLSDKVKWSIVAVPSLKWAKRIHPDLDDEDAVRELWENILDCSRVSEDPIGDWAIHNKNLHDKRDFLNEMNFKELRYKSSKTDLVVGLPEGHIWESGASFDPKKNMFNPNIPTEEVFGMPHKYKVDGIVYSTKPLIYAGSLIDEFWIRFEEGKIVDYDAKIGKENLKNLVETDEGSLRLGEIALVPYDSPISNRNIIFYSTLFDENASCHLAIGAAYSSCIENGASFSEEEKDQIGMNVSMTHVDFMIGDKDMDIVGIKQDGTEFAIFKDGNWAF</sequence>
<proteinExistence type="inferred from homology"/>
<comment type="caution">
    <text evidence="10">The sequence shown here is derived from an EMBL/GenBank/DDBJ whole genome shotgun (WGS) entry which is preliminary data.</text>
</comment>
<dbReference type="GO" id="GO:0046872">
    <property type="term" value="F:metal ion binding"/>
    <property type="evidence" value="ECO:0007669"/>
    <property type="project" value="UniProtKB-KW"/>
</dbReference>
<dbReference type="InterPro" id="IPR052170">
    <property type="entry name" value="M29_Exopeptidase"/>
</dbReference>
<keyword evidence="6" id="KW-0645">Protease</keyword>
<dbReference type="PRINTS" id="PR00919">
    <property type="entry name" value="THERMOPTASE"/>
</dbReference>
<evidence type="ECO:0000256" key="2">
    <source>
        <dbReference type="ARBA" id="ARBA00001946"/>
    </source>
</evidence>
<evidence type="ECO:0000256" key="5">
    <source>
        <dbReference type="ARBA" id="ARBA00022438"/>
    </source>
</evidence>
<keyword evidence="5 10" id="KW-0031">Aminopeptidase</keyword>
<organism evidence="10 11">
    <name type="scientific">Peptostreptococcus anaerobius</name>
    <dbReference type="NCBI Taxonomy" id="1261"/>
    <lineage>
        <taxon>Bacteria</taxon>
        <taxon>Bacillati</taxon>
        <taxon>Bacillota</taxon>
        <taxon>Clostridia</taxon>
        <taxon>Peptostreptococcales</taxon>
        <taxon>Peptostreptococcaceae</taxon>
        <taxon>Peptostreptococcus</taxon>
    </lineage>
</organism>
<evidence type="ECO:0000256" key="1">
    <source>
        <dbReference type="ARBA" id="ARBA00001941"/>
    </source>
</evidence>
<comment type="similarity">
    <text evidence="4">Belongs to the peptidase M29 family.</text>
</comment>
<dbReference type="PANTHER" id="PTHR34448:SF3">
    <property type="entry name" value="AMINOPEPTIDASE AMPS"/>
    <property type="match status" value="1"/>
</dbReference>